<gene>
    <name evidence="19" type="ORF">A9Q75_02285</name>
</gene>
<keyword evidence="12" id="KW-0186">Copper</keyword>
<accession>A0A1Y5EP91</accession>
<dbReference type="Gene3D" id="1.10.760.10">
    <property type="entry name" value="Cytochrome c-like domain"/>
    <property type="match status" value="2"/>
</dbReference>
<comment type="catalytic activity">
    <reaction evidence="14">
        <text>4 Fe(II)-[cytochrome c] + O2 + 8 H(+)(in) = 4 Fe(III)-[cytochrome c] + 2 H2O + 4 H(+)(out)</text>
        <dbReference type="Rhea" id="RHEA:11436"/>
        <dbReference type="Rhea" id="RHEA-COMP:10350"/>
        <dbReference type="Rhea" id="RHEA-COMP:14399"/>
        <dbReference type="ChEBI" id="CHEBI:15377"/>
        <dbReference type="ChEBI" id="CHEBI:15378"/>
        <dbReference type="ChEBI" id="CHEBI:15379"/>
        <dbReference type="ChEBI" id="CHEBI:29033"/>
        <dbReference type="ChEBI" id="CHEBI:29034"/>
        <dbReference type="EC" id="7.1.1.9"/>
    </reaction>
</comment>
<feature type="domain" description="Cytochrome oxidase subunit II copper A binding" evidence="17">
    <location>
        <begin position="112"/>
        <end position="254"/>
    </location>
</feature>
<evidence type="ECO:0000256" key="2">
    <source>
        <dbReference type="ARBA" id="ARBA00007866"/>
    </source>
</evidence>
<dbReference type="PROSITE" id="PS00078">
    <property type="entry name" value="COX2"/>
    <property type="match status" value="1"/>
</dbReference>
<evidence type="ECO:0000256" key="16">
    <source>
        <dbReference type="SAM" id="Phobius"/>
    </source>
</evidence>
<evidence type="ECO:0000256" key="1">
    <source>
        <dbReference type="ARBA" id="ARBA00004141"/>
    </source>
</evidence>
<dbReference type="PANTHER" id="PTHR22888:SF9">
    <property type="entry name" value="CYTOCHROME C OXIDASE SUBUNIT 2"/>
    <property type="match status" value="1"/>
</dbReference>
<dbReference type="GO" id="GO:0004129">
    <property type="term" value="F:cytochrome-c oxidase activity"/>
    <property type="evidence" value="ECO:0007669"/>
    <property type="project" value="UniProtKB-EC"/>
</dbReference>
<dbReference type="InterPro" id="IPR036909">
    <property type="entry name" value="Cyt_c-like_dom_sf"/>
</dbReference>
<dbReference type="Gene3D" id="2.60.40.420">
    <property type="entry name" value="Cupredoxins - blue copper proteins"/>
    <property type="match status" value="1"/>
</dbReference>
<dbReference type="SUPFAM" id="SSF81464">
    <property type="entry name" value="Cytochrome c oxidase subunit II-like, transmembrane region"/>
    <property type="match status" value="1"/>
</dbReference>
<keyword evidence="6 16" id="KW-0812">Transmembrane</keyword>
<dbReference type="InterPro" id="IPR001505">
    <property type="entry name" value="Copper_CuA"/>
</dbReference>
<evidence type="ECO:0000256" key="13">
    <source>
        <dbReference type="ARBA" id="ARBA00023136"/>
    </source>
</evidence>
<keyword evidence="9" id="KW-0249">Electron transport</keyword>
<dbReference type="GO" id="GO:0020037">
    <property type="term" value="F:heme binding"/>
    <property type="evidence" value="ECO:0007669"/>
    <property type="project" value="InterPro"/>
</dbReference>
<comment type="similarity">
    <text evidence="2">Belongs to the cytochrome c oxidase subunit 2 family.</text>
</comment>
<comment type="subcellular location">
    <subcellularLocation>
        <location evidence="1">Membrane</location>
        <topology evidence="1">Multi-pass membrane protein</topology>
    </subcellularLocation>
</comment>
<dbReference type="GO" id="GO:0042773">
    <property type="term" value="P:ATP synthesis coupled electron transport"/>
    <property type="evidence" value="ECO:0007669"/>
    <property type="project" value="TreeGrafter"/>
</dbReference>
<keyword evidence="11 15" id="KW-0408">Iron</keyword>
<dbReference type="SUPFAM" id="SSF49503">
    <property type="entry name" value="Cupredoxins"/>
    <property type="match status" value="1"/>
</dbReference>
<feature type="transmembrane region" description="Helical" evidence="16">
    <location>
        <begin position="41"/>
        <end position="62"/>
    </location>
</feature>
<organism evidence="19 20">
    <name type="scientific">Colwellia psychrerythraea</name>
    <name type="common">Vibrio psychroerythus</name>
    <dbReference type="NCBI Taxonomy" id="28229"/>
    <lineage>
        <taxon>Bacteria</taxon>
        <taxon>Pseudomonadati</taxon>
        <taxon>Pseudomonadota</taxon>
        <taxon>Gammaproteobacteria</taxon>
        <taxon>Alteromonadales</taxon>
        <taxon>Colwelliaceae</taxon>
        <taxon>Colwellia</taxon>
    </lineage>
</organism>
<feature type="domain" description="Cytochrome c" evidence="18">
    <location>
        <begin position="267"/>
        <end position="354"/>
    </location>
</feature>
<dbReference type="InterPro" id="IPR009056">
    <property type="entry name" value="Cyt_c-like_dom"/>
</dbReference>
<evidence type="ECO:0000256" key="5">
    <source>
        <dbReference type="ARBA" id="ARBA00022617"/>
    </source>
</evidence>
<dbReference type="CDD" id="cd13919">
    <property type="entry name" value="CuRO_HCO_II_like_5"/>
    <property type="match status" value="1"/>
</dbReference>
<evidence type="ECO:0000256" key="6">
    <source>
        <dbReference type="ARBA" id="ARBA00022692"/>
    </source>
</evidence>
<keyword evidence="4" id="KW-0813">Transport</keyword>
<dbReference type="InterPro" id="IPR036257">
    <property type="entry name" value="Cyt_c_oxidase_su2_TM_sf"/>
</dbReference>
<dbReference type="PANTHER" id="PTHR22888">
    <property type="entry name" value="CYTOCHROME C OXIDASE, SUBUNIT II"/>
    <property type="match status" value="1"/>
</dbReference>
<dbReference type="GO" id="GO:0016020">
    <property type="term" value="C:membrane"/>
    <property type="evidence" value="ECO:0007669"/>
    <property type="project" value="UniProtKB-SubCell"/>
</dbReference>
<feature type="domain" description="Cytochrome c" evidence="18">
    <location>
        <begin position="364"/>
        <end position="451"/>
    </location>
</feature>
<keyword evidence="13 16" id="KW-0472">Membrane</keyword>
<evidence type="ECO:0000256" key="4">
    <source>
        <dbReference type="ARBA" id="ARBA00022448"/>
    </source>
</evidence>
<evidence type="ECO:0000313" key="20">
    <source>
        <dbReference type="Proteomes" id="UP000243053"/>
    </source>
</evidence>
<dbReference type="PROSITE" id="PS50857">
    <property type="entry name" value="COX2_CUA"/>
    <property type="match status" value="1"/>
</dbReference>
<evidence type="ECO:0000256" key="11">
    <source>
        <dbReference type="ARBA" id="ARBA00023004"/>
    </source>
</evidence>
<evidence type="ECO:0000259" key="17">
    <source>
        <dbReference type="PROSITE" id="PS50857"/>
    </source>
</evidence>
<protein>
    <recommendedName>
        <fullName evidence="3">cytochrome-c oxidase</fullName>
        <ecNumber evidence="3">7.1.1.9</ecNumber>
    </recommendedName>
</protein>
<evidence type="ECO:0000259" key="18">
    <source>
        <dbReference type="PROSITE" id="PS51007"/>
    </source>
</evidence>
<evidence type="ECO:0000256" key="14">
    <source>
        <dbReference type="ARBA" id="ARBA00047816"/>
    </source>
</evidence>
<keyword evidence="8" id="KW-1278">Translocase</keyword>
<evidence type="ECO:0000256" key="9">
    <source>
        <dbReference type="ARBA" id="ARBA00022982"/>
    </source>
</evidence>
<keyword evidence="5 15" id="KW-0349">Heme</keyword>
<evidence type="ECO:0000256" key="15">
    <source>
        <dbReference type="PROSITE-ProRule" id="PRU00433"/>
    </source>
</evidence>
<keyword evidence="10 16" id="KW-1133">Transmembrane helix</keyword>
<comment type="caution">
    <text evidence="19">The sequence shown here is derived from an EMBL/GenBank/DDBJ whole genome shotgun (WGS) entry which is preliminary data.</text>
</comment>
<sequence>MTIAIVIILLVIATLIFHFISPWWFTPLASNWQAIDDTINISLWVVGTVFVAVSLFLAFVIYKFRYNKNRRADYEPENGKLEGWLTIVTTLGVAAMLAPGLVVWGQFISVPENSEIVEVVGQQWHWSYRLPGKDGKLGKTAIKLVSEDNPFGIDVNDINGADDLLVKSNELHLLIDQPVKVLLRSKDVLHNFAVPQFRVKMDLVPGAVTFVWFTPTKLGRYEMLCEELCGIAHFTMRGYIKVDSDRDYQTWLASLPTFTHTLTRDSANIAQGKQHYAGCISCHGIDGQGNEAMNAPKLAGLSRWYLHRQLSYFKQKIRGQNSDDLYGQQMAVMSGLLPDNKAIEDVSAYLSSLSPTDNISVSTGDAIKGKSFYKNCAYCHGEHAQGNFAMNAPKLAEQHAWYLKRQISSYQRGIRGTHPADLYGKQMILMSKILHDEQAVNDVVSYISSLTNVR</sequence>
<evidence type="ECO:0000256" key="8">
    <source>
        <dbReference type="ARBA" id="ARBA00022967"/>
    </source>
</evidence>
<feature type="transmembrane region" description="Helical" evidence="16">
    <location>
        <begin position="5"/>
        <end position="25"/>
    </location>
</feature>
<dbReference type="PROSITE" id="PS51007">
    <property type="entry name" value="CYTC"/>
    <property type="match status" value="2"/>
</dbReference>
<feature type="transmembrane region" description="Helical" evidence="16">
    <location>
        <begin position="83"/>
        <end position="104"/>
    </location>
</feature>
<dbReference type="Proteomes" id="UP000243053">
    <property type="component" value="Unassembled WGS sequence"/>
</dbReference>
<proteinExistence type="inferred from homology"/>
<dbReference type="Gene3D" id="1.10.287.90">
    <property type="match status" value="1"/>
</dbReference>
<evidence type="ECO:0000256" key="7">
    <source>
        <dbReference type="ARBA" id="ARBA00022723"/>
    </source>
</evidence>
<dbReference type="PRINTS" id="PR01166">
    <property type="entry name" value="CYCOXIDASEII"/>
</dbReference>
<evidence type="ECO:0000256" key="3">
    <source>
        <dbReference type="ARBA" id="ARBA00012949"/>
    </source>
</evidence>
<dbReference type="EC" id="7.1.1.9" evidence="3"/>
<evidence type="ECO:0000256" key="10">
    <source>
        <dbReference type="ARBA" id="ARBA00022989"/>
    </source>
</evidence>
<dbReference type="GO" id="GO:0005507">
    <property type="term" value="F:copper ion binding"/>
    <property type="evidence" value="ECO:0007669"/>
    <property type="project" value="InterPro"/>
</dbReference>
<dbReference type="Pfam" id="PF00116">
    <property type="entry name" value="COX2"/>
    <property type="match status" value="1"/>
</dbReference>
<name>A0A1Y5EP91_COLPS</name>
<dbReference type="InterPro" id="IPR045187">
    <property type="entry name" value="CcO_II"/>
</dbReference>
<dbReference type="Pfam" id="PF00034">
    <property type="entry name" value="Cytochrom_C"/>
    <property type="match status" value="2"/>
</dbReference>
<dbReference type="InterPro" id="IPR002429">
    <property type="entry name" value="CcO_II-like_C"/>
</dbReference>
<dbReference type="InterPro" id="IPR008972">
    <property type="entry name" value="Cupredoxin"/>
</dbReference>
<keyword evidence="7 15" id="KW-0479">Metal-binding</keyword>
<dbReference type="EMBL" id="MAAF01000016">
    <property type="protein sequence ID" value="OUR84498.1"/>
    <property type="molecule type" value="Genomic_DNA"/>
</dbReference>
<dbReference type="AlphaFoldDB" id="A0A1Y5EP91"/>
<reference evidence="20" key="1">
    <citation type="journal article" date="2017" name="Proc. Natl. Acad. Sci. U.S.A.">
        <title>Simulation of Deepwater Horizon oil plume reveals substrate specialization within a complex community of hydrocarbon degraders.</title>
        <authorList>
            <person name="Hu P."/>
            <person name="Dubinsky E.A."/>
            <person name="Probst A.J."/>
            <person name="Wang J."/>
            <person name="Sieber C.M.K."/>
            <person name="Tom L.M."/>
            <person name="Gardinali P."/>
            <person name="Banfield J.F."/>
            <person name="Atlas R.M."/>
            <person name="Andersen G.L."/>
        </authorList>
    </citation>
    <scope>NUCLEOTIDE SEQUENCE [LARGE SCALE GENOMIC DNA]</scope>
</reference>
<evidence type="ECO:0000256" key="12">
    <source>
        <dbReference type="ARBA" id="ARBA00023008"/>
    </source>
</evidence>
<evidence type="ECO:0000313" key="19">
    <source>
        <dbReference type="EMBL" id="OUR84498.1"/>
    </source>
</evidence>
<dbReference type="SUPFAM" id="SSF46626">
    <property type="entry name" value="Cytochrome c"/>
    <property type="match status" value="2"/>
</dbReference>